<dbReference type="Gene3D" id="2.40.170.20">
    <property type="entry name" value="TonB-dependent receptor, beta-barrel domain"/>
    <property type="match status" value="1"/>
</dbReference>
<dbReference type="AlphaFoldDB" id="A0A9D2HR19"/>
<evidence type="ECO:0000313" key="6">
    <source>
        <dbReference type="EMBL" id="HJA82844.1"/>
    </source>
</evidence>
<feature type="domain" description="Outer membrane protein beta-barrel" evidence="5">
    <location>
        <begin position="412"/>
        <end position="765"/>
    </location>
</feature>
<reference evidence="6" key="2">
    <citation type="submission" date="2021-04" db="EMBL/GenBank/DDBJ databases">
        <authorList>
            <person name="Gilroy R."/>
        </authorList>
    </citation>
    <scope>NUCLEOTIDE SEQUENCE</scope>
    <source>
        <strain evidence="6">ChiHecec1B25-7008</strain>
    </source>
</reference>
<keyword evidence="2" id="KW-0472">Membrane</keyword>
<dbReference type="InterPro" id="IPR041700">
    <property type="entry name" value="OMP_b-brl_3"/>
</dbReference>
<evidence type="ECO:0000256" key="3">
    <source>
        <dbReference type="ARBA" id="ARBA00023237"/>
    </source>
</evidence>
<reference evidence="6" key="1">
    <citation type="journal article" date="2021" name="PeerJ">
        <title>Extensive microbial diversity within the chicken gut microbiome revealed by metagenomics and culture.</title>
        <authorList>
            <person name="Gilroy R."/>
            <person name="Ravi A."/>
            <person name="Getino M."/>
            <person name="Pursley I."/>
            <person name="Horton D.L."/>
            <person name="Alikhan N.F."/>
            <person name="Baker D."/>
            <person name="Gharbi K."/>
            <person name="Hall N."/>
            <person name="Watson M."/>
            <person name="Adriaenssens E.M."/>
            <person name="Foster-Nyarko E."/>
            <person name="Jarju S."/>
            <person name="Secka A."/>
            <person name="Antonio M."/>
            <person name="Oren A."/>
            <person name="Chaudhuri R.R."/>
            <person name="La Ragione R."/>
            <person name="Hildebrand F."/>
            <person name="Pallen M.J."/>
        </authorList>
    </citation>
    <scope>NUCLEOTIDE SEQUENCE</scope>
    <source>
        <strain evidence="6">ChiHecec1B25-7008</strain>
    </source>
</reference>
<feature type="chain" id="PRO_5038614842" evidence="4">
    <location>
        <begin position="21"/>
        <end position="787"/>
    </location>
</feature>
<dbReference type="GO" id="GO:0009279">
    <property type="term" value="C:cell outer membrane"/>
    <property type="evidence" value="ECO:0007669"/>
    <property type="project" value="UniProtKB-SubCell"/>
</dbReference>
<evidence type="ECO:0000256" key="2">
    <source>
        <dbReference type="ARBA" id="ARBA00023136"/>
    </source>
</evidence>
<sequence length="787" mass="88188">MLRQLCLGCLLMLTAGGLLTAQPLPTPTDSIPALHGRVQTTEGTPVELANVVLLSAADSTFLQGTCSRADGSFALSPASPGRYLLQVSCVGYETLLQPTDGQGSITCTLQAVSMALDETVITARRPQYRLKQGGTLETDVRHSLLARLETAADVLARLPGMRGSAEEGFTVFGKGTPLIYIDNRQLQDVTELLRLNAADIDRVELITNPGPEYDAEVKAVIRIRTIRGRDDGWGGNVRLALTQGRRPGHAEQAGVNYQRGGLSVQASAYGYLNQERMGRDARYLISPADGEGQTRDVRDAFDRRMKGHSLGASASVDYAFNPRHSVGASYQFFRTPDLRMAFDSWYATMQPDGTPEERTDKTSHNLMQNTSHQLNAYYQGDAKDWHIDLTADALIGSSLDTQQAHEMHDDGTEQEIDSRNRSRNRLFAAKLIVSHPLGRGTVKLGADHTFIRRRDRFLNPQDLLPTTDSRIDERKTAAFAQYVLNVGKVSASAGLRYEHARSRYYEQGILVPEQSRTYDDWLPTLSADFPLGKVQASLSYTAKTTRPSFMQLRSSMNYNNRYIYEGGNPLLQPETVHNVQLLLLWQWLQGSVSYTRRRNAIEFQSRDYEGDADVVLFSSANYPRLETLDVSLFASPKIGCWEPTWGALFTQPFFSVMNEGVRRRLNRASVYVVWRNNWTLPGGWMLSLDASAQTRGDQGTARIDRLWGMDAAVRRSWLDGRLTLSLQGQDLWNTRRVNTQLFGSRLNYERQTRPDSRRFLLTVSYRFRAKAKAYQGKPAAADDLQRL</sequence>
<feature type="signal peptide" evidence="4">
    <location>
        <begin position="1"/>
        <end position="20"/>
    </location>
</feature>
<evidence type="ECO:0000256" key="4">
    <source>
        <dbReference type="SAM" id="SignalP"/>
    </source>
</evidence>
<keyword evidence="4" id="KW-0732">Signal</keyword>
<dbReference type="InterPro" id="IPR036942">
    <property type="entry name" value="Beta-barrel_TonB_sf"/>
</dbReference>
<evidence type="ECO:0000259" key="5">
    <source>
        <dbReference type="Pfam" id="PF14905"/>
    </source>
</evidence>
<proteinExistence type="predicted"/>
<evidence type="ECO:0000313" key="7">
    <source>
        <dbReference type="Proteomes" id="UP000823860"/>
    </source>
</evidence>
<accession>A0A9D2HR19</accession>
<comment type="subcellular location">
    <subcellularLocation>
        <location evidence="1">Cell outer membrane</location>
    </subcellularLocation>
</comment>
<comment type="caution">
    <text evidence="6">The sequence shown here is derived from an EMBL/GenBank/DDBJ whole genome shotgun (WGS) entry which is preliminary data.</text>
</comment>
<dbReference type="Pfam" id="PF13620">
    <property type="entry name" value="CarboxypepD_reg"/>
    <property type="match status" value="1"/>
</dbReference>
<dbReference type="Proteomes" id="UP000823860">
    <property type="component" value="Unassembled WGS sequence"/>
</dbReference>
<dbReference type="InterPro" id="IPR008969">
    <property type="entry name" value="CarboxyPept-like_regulatory"/>
</dbReference>
<dbReference type="SUPFAM" id="SSF49464">
    <property type="entry name" value="Carboxypeptidase regulatory domain-like"/>
    <property type="match status" value="1"/>
</dbReference>
<organism evidence="6 7">
    <name type="scientific">Candidatus Bacteroides intestinavium</name>
    <dbReference type="NCBI Taxonomy" id="2838469"/>
    <lineage>
        <taxon>Bacteria</taxon>
        <taxon>Pseudomonadati</taxon>
        <taxon>Bacteroidota</taxon>
        <taxon>Bacteroidia</taxon>
        <taxon>Bacteroidales</taxon>
        <taxon>Bacteroidaceae</taxon>
        <taxon>Bacteroides</taxon>
    </lineage>
</organism>
<evidence type="ECO:0000256" key="1">
    <source>
        <dbReference type="ARBA" id="ARBA00004442"/>
    </source>
</evidence>
<dbReference type="SUPFAM" id="SSF56935">
    <property type="entry name" value="Porins"/>
    <property type="match status" value="1"/>
</dbReference>
<dbReference type="EMBL" id="DWZE01000032">
    <property type="protein sequence ID" value="HJA82844.1"/>
    <property type="molecule type" value="Genomic_DNA"/>
</dbReference>
<dbReference type="Pfam" id="PF14905">
    <property type="entry name" value="OMP_b-brl_3"/>
    <property type="match status" value="1"/>
</dbReference>
<gene>
    <name evidence="6" type="ORF">H9785_02545</name>
</gene>
<name>A0A9D2HR19_9BACE</name>
<protein>
    <submittedName>
        <fullName evidence="6">Outer membrane beta-barrel protein</fullName>
    </submittedName>
</protein>
<keyword evidence="3" id="KW-0998">Cell outer membrane</keyword>